<dbReference type="Pfam" id="PF01551">
    <property type="entry name" value="Peptidase_M23"/>
    <property type="match status" value="1"/>
</dbReference>
<dbReference type="Gene3D" id="2.70.70.10">
    <property type="entry name" value="Glucose Permease (Domain IIA)"/>
    <property type="match status" value="1"/>
</dbReference>
<dbReference type="InterPro" id="IPR050570">
    <property type="entry name" value="Cell_wall_metabolism_enzyme"/>
</dbReference>
<keyword evidence="1 2" id="KW-0732">Signal</keyword>
<dbReference type="EMBL" id="PEBX01000041">
    <property type="protein sequence ID" value="PTQ56175.1"/>
    <property type="molecule type" value="Genomic_DNA"/>
</dbReference>
<evidence type="ECO:0000259" key="3">
    <source>
        <dbReference type="Pfam" id="PF01551"/>
    </source>
</evidence>
<dbReference type="Proteomes" id="UP000244338">
    <property type="component" value="Unassembled WGS sequence"/>
</dbReference>
<dbReference type="CDD" id="cd12797">
    <property type="entry name" value="M23_peptidase"/>
    <property type="match status" value="1"/>
</dbReference>
<dbReference type="InterPro" id="IPR016047">
    <property type="entry name" value="M23ase_b-sheet_dom"/>
</dbReference>
<dbReference type="SUPFAM" id="SSF51261">
    <property type="entry name" value="Duplicated hybrid motif"/>
    <property type="match status" value="1"/>
</dbReference>
<feature type="chain" id="PRO_5015315796" description="M23ase beta-sheet core domain-containing protein" evidence="2">
    <location>
        <begin position="26"/>
        <end position="443"/>
    </location>
</feature>
<gene>
    <name evidence="4" type="ORF">BSOLF_0747</name>
</gene>
<organism evidence="4 5">
    <name type="scientific">Candidatus Carbonibacillus altaicus</name>
    <dbReference type="NCBI Taxonomy" id="2163959"/>
    <lineage>
        <taxon>Bacteria</taxon>
        <taxon>Bacillati</taxon>
        <taxon>Bacillota</taxon>
        <taxon>Bacilli</taxon>
        <taxon>Bacillales</taxon>
        <taxon>Candidatus Carbonibacillus</taxon>
    </lineage>
</organism>
<feature type="signal peptide" evidence="2">
    <location>
        <begin position="1"/>
        <end position="25"/>
    </location>
</feature>
<dbReference type="GO" id="GO:0004222">
    <property type="term" value="F:metalloendopeptidase activity"/>
    <property type="evidence" value="ECO:0007669"/>
    <property type="project" value="TreeGrafter"/>
</dbReference>
<feature type="domain" description="M23ase beta-sheet core" evidence="3">
    <location>
        <begin position="184"/>
        <end position="287"/>
    </location>
</feature>
<evidence type="ECO:0000313" key="5">
    <source>
        <dbReference type="Proteomes" id="UP000244338"/>
    </source>
</evidence>
<comment type="caution">
    <text evidence="4">The sequence shown here is derived from an EMBL/GenBank/DDBJ whole genome shotgun (WGS) entry which is preliminary data.</text>
</comment>
<evidence type="ECO:0000313" key="4">
    <source>
        <dbReference type="EMBL" id="PTQ56175.1"/>
    </source>
</evidence>
<accession>A0A2R6Y0K4</accession>
<protein>
    <recommendedName>
        <fullName evidence="3">M23ase beta-sheet core domain-containing protein</fullName>
    </recommendedName>
</protein>
<sequence>MKKLLSQILILSMLLFLLMRVFAQAQESIKDFIFTHQQPYPGVAYGTEVTLQVNTSLKHPSIFYRHSDDENWKRLPLLELNKNNYIVTLPIEITRPGGFEYYFAAQAFKSEVYSIDTDYSPLMEIETSNSIGIMGSKEVSYDIDYYNGKLPNGKIVTIKAASPISTDFSVTSKLLELRSCCSNPHMGVDFGTNGQIDKDVKAAFPGRVYFTGFDQNGAGKYIIISHNADGTIPSIGSKGDFSTIYMHLNSFNVSKDASVTANQLIAKSGNTGSSTGPHLDFRIVYYKTSSSYIVLPNKYFFNTSGWNNGLDLDFIQPPRFYFDPNYGTMVDVIVYPKGATDSLPTVRLHIKNGTSYDVITLTKQGTSDRYYAYLVGRGYDNKTVQVFLSVERKKGGTNESLGFITRPLQYYSSDVTPVNVTAPSNLYSVFIQYGAIRPFYITD</sequence>
<name>A0A2R6Y0K4_9BACL</name>
<dbReference type="PANTHER" id="PTHR21666:SF289">
    <property type="entry name" value="L-ALA--D-GLU ENDOPEPTIDASE"/>
    <property type="match status" value="1"/>
</dbReference>
<dbReference type="AlphaFoldDB" id="A0A2R6Y0K4"/>
<evidence type="ECO:0000256" key="2">
    <source>
        <dbReference type="SAM" id="SignalP"/>
    </source>
</evidence>
<dbReference type="PANTHER" id="PTHR21666">
    <property type="entry name" value="PEPTIDASE-RELATED"/>
    <property type="match status" value="1"/>
</dbReference>
<evidence type="ECO:0000256" key="1">
    <source>
        <dbReference type="ARBA" id="ARBA00022729"/>
    </source>
</evidence>
<proteinExistence type="predicted"/>
<dbReference type="InterPro" id="IPR011055">
    <property type="entry name" value="Dup_hybrid_motif"/>
</dbReference>
<reference evidence="5" key="1">
    <citation type="journal article" date="2018" name="Sci. Rep.">
        <title>Lignite coal burning seam in the remote Altai Mountains harbors a hydrogen-driven thermophilic microbial community.</title>
        <authorList>
            <person name="Kadnikov V.V."/>
            <person name="Mardanov A.V."/>
            <person name="Ivasenko D.A."/>
            <person name="Antsiferov D.V."/>
            <person name="Beletsky A.V."/>
            <person name="Karnachuk O.V."/>
            <person name="Ravin N.V."/>
        </authorList>
    </citation>
    <scope>NUCLEOTIDE SEQUENCE [LARGE SCALE GENOMIC DNA]</scope>
</reference>